<gene>
    <name evidence="11" type="ORF">FJ657_04800</name>
</gene>
<dbReference type="NCBIfam" id="NF047446">
    <property type="entry name" value="barrel_OmpL47"/>
    <property type="match status" value="1"/>
</dbReference>
<keyword evidence="12" id="KW-1185">Reference proteome</keyword>
<evidence type="ECO:0000256" key="3">
    <source>
        <dbReference type="ARBA" id="ARBA00022801"/>
    </source>
</evidence>
<accession>A0A506XYW9</accession>
<dbReference type="Pfam" id="PF25788">
    <property type="entry name" value="Ig_Rha78A_N"/>
    <property type="match status" value="1"/>
</dbReference>
<comment type="caution">
    <text evidence="11">The sequence shown here is derived from an EMBL/GenBank/DDBJ whole genome shotgun (WGS) entry which is preliminary data.</text>
</comment>
<evidence type="ECO:0000259" key="9">
    <source>
        <dbReference type="Pfam" id="PF17389"/>
    </source>
</evidence>
<evidence type="ECO:0000256" key="1">
    <source>
        <dbReference type="ARBA" id="ARBA00001445"/>
    </source>
</evidence>
<feature type="domain" description="Alpha-L-rhamnosidase six-hairpin glycosidase" evidence="9">
    <location>
        <begin position="648"/>
        <end position="985"/>
    </location>
</feature>
<feature type="transmembrane region" description="Helical" evidence="5">
    <location>
        <begin position="1615"/>
        <end position="1632"/>
    </location>
</feature>
<dbReference type="Gene3D" id="2.60.420.10">
    <property type="entry name" value="Maltose phosphorylase, domain 3"/>
    <property type="match status" value="1"/>
</dbReference>
<feature type="compositionally biased region" description="Low complexity" evidence="4">
    <location>
        <begin position="1598"/>
        <end position="1607"/>
    </location>
</feature>
<keyword evidence="5" id="KW-0812">Transmembrane</keyword>
<keyword evidence="5" id="KW-1133">Transmembrane helix</keyword>
<dbReference type="Pfam" id="PF17389">
    <property type="entry name" value="Bac_rhamnosid6H"/>
    <property type="match status" value="1"/>
</dbReference>
<dbReference type="Proteomes" id="UP000316252">
    <property type="component" value="Unassembled WGS sequence"/>
</dbReference>
<comment type="catalytic activity">
    <reaction evidence="1">
        <text>Hydrolysis of terminal non-reducing alpha-L-rhamnose residues in alpha-L-rhamnosides.</text>
        <dbReference type="EC" id="3.2.1.40"/>
    </reaction>
</comment>
<sequence length="1644" mass="171405">MTPRQSPPRRRAPGVAPRTITALLASVALAVTSLGAGLGVAAASAAPAAPGIALERLQVEHSSEPIGVDVVHPRLSWVIDAPAARDVVQQSYRVVVDGPSGVAWDSGVVASSQSTEIAYAGAALDAATRYDWSVDVVTTAGGAHAESAFRTGLHDDADWGGAAWIGNPRTPQGQRLTVDGANWIWTPEAAGNPPAEDRAFRRTLTSPSGRDAVSAEIVMTADDSYTLWVDGAQIGATEPVENGWQQSRSYAVDLKKTGSVVAVRTTNGPNSPAGLIAVIRVNYDDGSTADIVTDAGWRGSKQIPSGFEQPGFDDSGWAAANVIARYGQGAWGSGVRVPADAAVPAPLLRTEFDLDSAPANATLFFAAGGYADFRLNGASASDHMLAPGFTDYDDTVQYDAIDVTKQLVTGRNALSVELGRGFYAMTGGNVWNWQSPAWRDEPTVRAVLRIQHADGSIQDVVTNDSWRRHDGPTRFDDLYGGELYDARTELPGADTAGYDDSAWKKAAKTTGPKGELVHQRQQPIRVTEELPAVSMTQPKPGTWVVKFPRVLAGNVKIAAEAPSGTQLELRYAEKLRADGTVNQDNNGGFAAGFQTDRYVFAGGRPETWAARFSYKGFQYVQVTGWPGSGQPPLSAFTAQLLHSDTAVTSEFDSGSATMNGTHQAVVNTLLNNLHGIPTDTPMFEKNGWTGDAAVGAEMFLMNLDSQELFAKWMRDVDESRLPDGSPMVIAPSSNNWGDWGVVPPWHMAFVEVPWELNRYGGDRQVLTGLYDDMKKYVDLEYSRSPGGLANSRLGDWVAPEASPAGGDPQEDKRVSATATLYRMLTLMGRMADMTGHTADAATFRERAGVVQLAFDHEFWDAAAGYYRGVGDNGYRQTHNVLAVAYGLPLTTAQAQKAADNIAVDVRARGMHLNTGVLGTKNLLPVLTDYGHADVAYALAEQTTYPSWGYMLANGATTMWEHWSTDARSLGHYFLGTADDWFFHDVAGITPGDETGWRDLSIAPKVTRSGLDHASASVQTPFGEVASSWKVGADGLTLDARVPVGSTATVRIPAASLGAVTESGTPVADAAGVRAAAMDGGDLVLQLGSGTYSFHVAENRGLAIASATAAPTSIEPGSPTTVTAVVRNDGVASATGRLEIDAPEGWTVGTGATVTLAPGESRELRLPVLSPVDAPVASRQVALTTRFATADGLPPQKDVAVTVAIAAGADGAIDHVDLGDDASEQAHALTASASSGTNTEAGLTRRYAGHLTDFSQFEFDLAAKAGQPLLLRSIETYDRSQTKRYRILVDGEVVHTRQNARTTGAGTETFQVLVPAEKVKGDTVRVTFQNLDDHTYYDPSIADVWSLPAPVDAAAPVVSSTTTPATPDGEAGWFRTTPVTVALAGDDDRPGDVALQVGVDGAEAADYDGPVVFDADGRHTLAVTAADAAGNRSEQTIDVPIDGTAPVTSATVSTGSPVAARSVRAEAVPGAPGASAASGVSAMAAVAPAADAASAVVDLTATDATSGVASTWYRIAGGTWTPGVRAVVSTPGDSLVEFRSLDAAGNVETAGSVTVRVVVPTEQGGPGLPGQPGGPGTVPGDGGVGSGSGAGTGAGAGSGADRAGSLAASGVDSPRFGLGVALLALGVVAVLRARSRRRTRLTSSS</sequence>
<dbReference type="PANTHER" id="PTHR33307:SF6">
    <property type="entry name" value="ALPHA-RHAMNOSIDASE (EUROFUNG)-RELATED"/>
    <property type="match status" value="1"/>
</dbReference>
<evidence type="ECO:0000259" key="10">
    <source>
        <dbReference type="Pfam" id="PF17390"/>
    </source>
</evidence>
<dbReference type="InterPro" id="IPR035398">
    <property type="entry name" value="Bac_rhamnosid_C"/>
</dbReference>
<dbReference type="InterPro" id="IPR016007">
    <property type="entry name" value="Alpha_rhamnosid"/>
</dbReference>
<keyword evidence="3" id="KW-0378">Hydrolase</keyword>
<dbReference type="Pfam" id="PF05592">
    <property type="entry name" value="Bac_rhamnosid"/>
    <property type="match status" value="1"/>
</dbReference>
<dbReference type="InterPro" id="IPR035396">
    <property type="entry name" value="Bac_rhamnosid6H"/>
</dbReference>
<keyword evidence="5" id="KW-0472">Membrane</keyword>
<name>A0A506XYW9_9MICO</name>
<dbReference type="InterPro" id="IPR008928">
    <property type="entry name" value="6-hairpin_glycosidase_sf"/>
</dbReference>
<evidence type="ECO:0000256" key="5">
    <source>
        <dbReference type="SAM" id="Phobius"/>
    </source>
</evidence>
<dbReference type="SUPFAM" id="SSF48208">
    <property type="entry name" value="Six-hairpin glycosidases"/>
    <property type="match status" value="1"/>
</dbReference>
<feature type="compositionally biased region" description="Gly residues" evidence="4">
    <location>
        <begin position="1563"/>
        <end position="1597"/>
    </location>
</feature>
<dbReference type="InterPro" id="IPR012341">
    <property type="entry name" value="6hp_glycosidase-like_sf"/>
</dbReference>
<dbReference type="Pfam" id="PF17390">
    <property type="entry name" value="Bac_rhamnosid_C"/>
    <property type="match status" value="1"/>
</dbReference>
<dbReference type="Gene3D" id="2.60.120.260">
    <property type="entry name" value="Galactose-binding domain-like"/>
    <property type="match status" value="3"/>
</dbReference>
<evidence type="ECO:0000313" key="11">
    <source>
        <dbReference type="EMBL" id="TPW77961.1"/>
    </source>
</evidence>
<feature type="domain" description="Alpha-L-rhamnosidase concanavalin-like" evidence="6">
    <location>
        <begin position="538"/>
        <end position="628"/>
    </location>
</feature>
<dbReference type="Gene3D" id="3.30.1920.20">
    <property type="match status" value="1"/>
</dbReference>
<evidence type="ECO:0000259" key="8">
    <source>
        <dbReference type="Pfam" id="PF10633"/>
    </source>
</evidence>
<dbReference type="RefSeq" id="WP_141162486.1">
    <property type="nucleotide sequence ID" value="NZ_VHQG01000001.1"/>
</dbReference>
<dbReference type="InterPro" id="IPR013783">
    <property type="entry name" value="Ig-like_fold"/>
</dbReference>
<dbReference type="PANTHER" id="PTHR33307">
    <property type="entry name" value="ALPHA-RHAMNOSIDASE (EUROFUNG)"/>
    <property type="match status" value="1"/>
</dbReference>
<dbReference type="InterPro" id="IPR018905">
    <property type="entry name" value="A-galactase_NEW3"/>
</dbReference>
<evidence type="ECO:0000259" key="7">
    <source>
        <dbReference type="Pfam" id="PF08531"/>
    </source>
</evidence>
<organism evidence="11 12">
    <name type="scientific">Schumannella soli</name>
    <dbReference type="NCBI Taxonomy" id="2590779"/>
    <lineage>
        <taxon>Bacteria</taxon>
        <taxon>Bacillati</taxon>
        <taxon>Actinomycetota</taxon>
        <taxon>Actinomycetes</taxon>
        <taxon>Micrococcales</taxon>
        <taxon>Microbacteriaceae</taxon>
        <taxon>Schumannella</taxon>
    </lineage>
</organism>
<feature type="domain" description="Bacterial alpha-L-rhamnosidase N-terminal" evidence="7">
    <location>
        <begin position="358"/>
        <end position="528"/>
    </location>
</feature>
<dbReference type="InterPro" id="IPR008902">
    <property type="entry name" value="Rhamnosid_concanavalin"/>
</dbReference>
<dbReference type="EC" id="3.2.1.40" evidence="2"/>
<dbReference type="InterPro" id="IPR013737">
    <property type="entry name" value="Bac_rhamnosid_N"/>
</dbReference>
<dbReference type="Gene3D" id="2.60.40.10">
    <property type="entry name" value="Immunoglobulins"/>
    <property type="match status" value="2"/>
</dbReference>
<dbReference type="OrthoDB" id="9761045at2"/>
<protein>
    <recommendedName>
        <fullName evidence="2">alpha-L-rhamnosidase</fullName>
        <ecNumber evidence="2">3.2.1.40</ecNumber>
    </recommendedName>
</protein>
<evidence type="ECO:0000256" key="4">
    <source>
        <dbReference type="SAM" id="MobiDB-lite"/>
    </source>
</evidence>
<dbReference type="GO" id="GO:0005975">
    <property type="term" value="P:carbohydrate metabolic process"/>
    <property type="evidence" value="ECO:0007669"/>
    <property type="project" value="InterPro"/>
</dbReference>
<dbReference type="Gene3D" id="1.50.10.10">
    <property type="match status" value="1"/>
</dbReference>
<dbReference type="InterPro" id="IPR058094">
    <property type="entry name" value="Ig-like_OmpL47-like"/>
</dbReference>
<feature type="domain" description="Alpha-galactosidase NEW3" evidence="8">
    <location>
        <begin position="1113"/>
        <end position="1185"/>
    </location>
</feature>
<dbReference type="Pfam" id="PF10633">
    <property type="entry name" value="NPCBM_assoc"/>
    <property type="match status" value="1"/>
</dbReference>
<dbReference type="Pfam" id="PF08531">
    <property type="entry name" value="Bac_rhamnosid_N"/>
    <property type="match status" value="1"/>
</dbReference>
<evidence type="ECO:0000259" key="6">
    <source>
        <dbReference type="Pfam" id="PF05592"/>
    </source>
</evidence>
<feature type="domain" description="Alpha-L-rhamnosidase C-terminal" evidence="10">
    <location>
        <begin position="987"/>
        <end position="1060"/>
    </location>
</feature>
<dbReference type="EMBL" id="VHQG01000001">
    <property type="protein sequence ID" value="TPW77961.1"/>
    <property type="molecule type" value="Genomic_DNA"/>
</dbReference>
<evidence type="ECO:0000313" key="12">
    <source>
        <dbReference type="Proteomes" id="UP000316252"/>
    </source>
</evidence>
<proteinExistence type="predicted"/>
<reference evidence="11 12" key="1">
    <citation type="submission" date="2019-06" db="EMBL/GenBank/DDBJ databases">
        <authorList>
            <person name="Li F."/>
        </authorList>
    </citation>
    <scope>NUCLEOTIDE SEQUENCE [LARGE SCALE GENOMIC DNA]</scope>
    <source>
        <strain evidence="11 12">10F1D-1</strain>
    </source>
</reference>
<feature type="region of interest" description="Disordered" evidence="4">
    <location>
        <begin position="1559"/>
        <end position="1607"/>
    </location>
</feature>
<evidence type="ECO:0000256" key="2">
    <source>
        <dbReference type="ARBA" id="ARBA00012652"/>
    </source>
</evidence>
<dbReference type="GO" id="GO:0030596">
    <property type="term" value="F:alpha-L-rhamnosidase activity"/>
    <property type="evidence" value="ECO:0007669"/>
    <property type="project" value="UniProtKB-EC"/>
</dbReference>